<dbReference type="GeneID" id="75830304"/>
<protein>
    <submittedName>
        <fullName evidence="2">Uncharacterized protein</fullName>
    </submittedName>
</protein>
<evidence type="ECO:0000313" key="3">
    <source>
        <dbReference type="Proteomes" id="UP001055219"/>
    </source>
</evidence>
<dbReference type="Proteomes" id="UP001055219">
    <property type="component" value="Unassembled WGS sequence"/>
</dbReference>
<accession>A0A9P9XUE1</accession>
<name>A0A9P9XUE1_9HYPO</name>
<gene>
    <name evidence="2" type="ORF">J7T54_003811</name>
</gene>
<evidence type="ECO:0000256" key="1">
    <source>
        <dbReference type="SAM" id="MobiDB-lite"/>
    </source>
</evidence>
<feature type="compositionally biased region" description="Basic and acidic residues" evidence="1">
    <location>
        <begin position="52"/>
        <end position="67"/>
    </location>
</feature>
<evidence type="ECO:0000313" key="2">
    <source>
        <dbReference type="EMBL" id="KAI6777705.1"/>
    </source>
</evidence>
<dbReference type="RefSeq" id="XP_051358561.1">
    <property type="nucleotide sequence ID" value="XM_051510548.1"/>
</dbReference>
<reference evidence="2" key="1">
    <citation type="journal article" date="2021" name="J Fungi (Basel)">
        <title>Genomic and Metabolomic Analyses of the Marine Fungus Emericellopsis cladophorae: Insights into Saltwater Adaptability Mechanisms and Its Biosynthetic Potential.</title>
        <authorList>
            <person name="Goncalves M.F.M."/>
            <person name="Hilario S."/>
            <person name="Van de Peer Y."/>
            <person name="Esteves A.C."/>
            <person name="Alves A."/>
        </authorList>
    </citation>
    <scope>NUCLEOTIDE SEQUENCE</scope>
    <source>
        <strain evidence="2">MUM 19.33</strain>
    </source>
</reference>
<organism evidence="2 3">
    <name type="scientific">Emericellopsis cladophorae</name>
    <dbReference type="NCBI Taxonomy" id="2686198"/>
    <lineage>
        <taxon>Eukaryota</taxon>
        <taxon>Fungi</taxon>
        <taxon>Dikarya</taxon>
        <taxon>Ascomycota</taxon>
        <taxon>Pezizomycotina</taxon>
        <taxon>Sordariomycetes</taxon>
        <taxon>Hypocreomycetidae</taxon>
        <taxon>Hypocreales</taxon>
        <taxon>Bionectriaceae</taxon>
        <taxon>Emericellopsis</taxon>
    </lineage>
</organism>
<feature type="region of interest" description="Disordered" evidence="1">
    <location>
        <begin position="47"/>
        <end position="76"/>
    </location>
</feature>
<sequence length="76" mass="8519">MTDLTTNQFSTLIIRSPLAQIHQPPWKKLRVCGSSYGKNSAYAKKSSAYAKKSNDDAKTSNDDEKLLKNALVYPNR</sequence>
<dbReference type="EMBL" id="JAGIXG020000121">
    <property type="protein sequence ID" value="KAI6777705.1"/>
    <property type="molecule type" value="Genomic_DNA"/>
</dbReference>
<proteinExistence type="predicted"/>
<comment type="caution">
    <text evidence="2">The sequence shown here is derived from an EMBL/GenBank/DDBJ whole genome shotgun (WGS) entry which is preliminary data.</text>
</comment>
<dbReference type="AlphaFoldDB" id="A0A9P9XUE1"/>
<keyword evidence="3" id="KW-1185">Reference proteome</keyword>
<reference evidence="2" key="2">
    <citation type="submission" date="2022-07" db="EMBL/GenBank/DDBJ databases">
        <authorList>
            <person name="Goncalves M.F.M."/>
            <person name="Hilario S."/>
            <person name="Van De Peer Y."/>
            <person name="Esteves A.C."/>
            <person name="Alves A."/>
        </authorList>
    </citation>
    <scope>NUCLEOTIDE SEQUENCE</scope>
    <source>
        <strain evidence="2">MUM 19.33</strain>
    </source>
</reference>